<dbReference type="AlphaFoldDB" id="A0A699VUL8"/>
<organism evidence="1">
    <name type="scientific">Tanacetum cinerariifolium</name>
    <name type="common">Dalmatian daisy</name>
    <name type="synonym">Chrysanthemum cinerariifolium</name>
    <dbReference type="NCBI Taxonomy" id="118510"/>
    <lineage>
        <taxon>Eukaryota</taxon>
        <taxon>Viridiplantae</taxon>
        <taxon>Streptophyta</taxon>
        <taxon>Embryophyta</taxon>
        <taxon>Tracheophyta</taxon>
        <taxon>Spermatophyta</taxon>
        <taxon>Magnoliopsida</taxon>
        <taxon>eudicotyledons</taxon>
        <taxon>Gunneridae</taxon>
        <taxon>Pentapetalae</taxon>
        <taxon>asterids</taxon>
        <taxon>campanulids</taxon>
        <taxon>Asterales</taxon>
        <taxon>Asteraceae</taxon>
        <taxon>Asteroideae</taxon>
        <taxon>Anthemideae</taxon>
        <taxon>Anthemidinae</taxon>
        <taxon>Tanacetum</taxon>
    </lineage>
</organism>
<comment type="caution">
    <text evidence="1">The sequence shown here is derived from an EMBL/GenBank/DDBJ whole genome shotgun (WGS) entry which is preliminary data.</text>
</comment>
<accession>A0A699VUL8</accession>
<proteinExistence type="predicted"/>
<dbReference type="EMBL" id="BKCJ011495167">
    <property type="protein sequence ID" value="GFD38059.1"/>
    <property type="molecule type" value="Genomic_DNA"/>
</dbReference>
<protein>
    <submittedName>
        <fullName evidence="1">Uncharacterized protein</fullName>
    </submittedName>
</protein>
<sequence>VIQAPQGIDCKLLFGGYRSRWVANDIIERVDSAELTSLDDDASELDLEIVMPKMMVNDLEKVHLDQW</sequence>
<evidence type="ECO:0000313" key="1">
    <source>
        <dbReference type="EMBL" id="GFD38059.1"/>
    </source>
</evidence>
<gene>
    <name evidence="1" type="ORF">Tci_910028</name>
</gene>
<name>A0A699VUL8_TANCI</name>
<reference evidence="1" key="1">
    <citation type="journal article" date="2019" name="Sci. Rep.">
        <title>Draft genome of Tanacetum cinerariifolium, the natural source of mosquito coil.</title>
        <authorList>
            <person name="Yamashiro T."/>
            <person name="Shiraishi A."/>
            <person name="Satake H."/>
            <person name="Nakayama K."/>
        </authorList>
    </citation>
    <scope>NUCLEOTIDE SEQUENCE</scope>
</reference>
<feature type="non-terminal residue" evidence="1">
    <location>
        <position position="1"/>
    </location>
</feature>